<feature type="transmembrane region" description="Helical" evidence="6">
    <location>
        <begin position="368"/>
        <end position="390"/>
    </location>
</feature>
<dbReference type="Gene3D" id="1.20.1250.20">
    <property type="entry name" value="MFS general substrate transporter like domains"/>
    <property type="match status" value="1"/>
</dbReference>
<proteinExistence type="predicted"/>
<keyword evidence="4 6" id="KW-1133">Transmembrane helix</keyword>
<evidence type="ECO:0000313" key="7">
    <source>
        <dbReference type="EMBL" id="PNY79670.1"/>
    </source>
</evidence>
<dbReference type="PANTHER" id="PTHR23513:SF11">
    <property type="entry name" value="STAPHYLOFERRIN A TRANSPORTER"/>
    <property type="match status" value="1"/>
</dbReference>
<dbReference type="InterPro" id="IPR036259">
    <property type="entry name" value="MFS_trans_sf"/>
</dbReference>
<dbReference type="Proteomes" id="UP000236379">
    <property type="component" value="Unassembled WGS sequence"/>
</dbReference>
<keyword evidence="8" id="KW-1185">Reference proteome</keyword>
<keyword evidence="5 6" id="KW-0472">Membrane</keyword>
<sequence length="435" mass="44295">MSTRFLLFLIAQAVSQFGTAVSTVGLTTLWASRGAPATQLALILALPAIPSLLLAPFVGATVERVALRPFLIGANIFLGAVACAVAWAVAPSGGQAEPTLLVAMFTLKEVGNRAFAAGYARAFGALAPATTGRPVMVADFTSQSGAALGAAVGGLIASKGGGEVFVIDAATFVVAGLITLWLPLLGGAPARRGGNQVVRDVKVAVDHVSNNAQIARLFGAYCSMSLTWAAWDIVGGYLFVAAGSAEASGVANSGAQIGKMSIGLWLFSQGLGHSVNKAQISALVLAGTGLVAGGLGMFGPSPYVIVLLVILRSLFGMTGYLGGNGSYTMMVLDAPSELRARMAVLVGAVGTGLVAGGAKVGVGILNDAVGPTLAFILPSMVGMTLGLLLCRAEFRAQQYHHLQAYMVCRVYWARRAGGLGIAAAQGEFLVGISRI</sequence>
<feature type="transmembrane region" description="Helical" evidence="6">
    <location>
        <begin position="304"/>
        <end position="322"/>
    </location>
</feature>
<feature type="transmembrane region" description="Helical" evidence="6">
    <location>
        <begin position="164"/>
        <end position="185"/>
    </location>
</feature>
<gene>
    <name evidence="7" type="ORF">CVO96_17040</name>
</gene>
<dbReference type="AlphaFoldDB" id="A0A2K3UT32"/>
<evidence type="ECO:0000256" key="1">
    <source>
        <dbReference type="ARBA" id="ARBA00004651"/>
    </source>
</evidence>
<dbReference type="GO" id="GO:0022857">
    <property type="term" value="F:transmembrane transporter activity"/>
    <property type="evidence" value="ECO:0007669"/>
    <property type="project" value="InterPro"/>
</dbReference>
<name>A0A2K3UT32_9DEIO</name>
<comment type="subcellular location">
    <subcellularLocation>
        <location evidence="1">Cell membrane</location>
        <topology evidence="1">Multi-pass membrane protein</topology>
    </subcellularLocation>
</comment>
<dbReference type="PANTHER" id="PTHR23513">
    <property type="entry name" value="INTEGRAL MEMBRANE EFFLUX PROTEIN-RELATED"/>
    <property type="match status" value="1"/>
</dbReference>
<evidence type="ECO:0000256" key="6">
    <source>
        <dbReference type="SAM" id="Phobius"/>
    </source>
</evidence>
<dbReference type="Pfam" id="PF07690">
    <property type="entry name" value="MFS_1"/>
    <property type="match status" value="1"/>
</dbReference>
<feature type="transmembrane region" description="Helical" evidence="6">
    <location>
        <begin position="343"/>
        <end position="362"/>
    </location>
</feature>
<dbReference type="EMBL" id="PPPD01000002">
    <property type="protein sequence ID" value="PNY79670.1"/>
    <property type="molecule type" value="Genomic_DNA"/>
</dbReference>
<feature type="transmembrane region" description="Helical" evidence="6">
    <location>
        <begin position="70"/>
        <end position="90"/>
    </location>
</feature>
<dbReference type="GO" id="GO:0005886">
    <property type="term" value="C:plasma membrane"/>
    <property type="evidence" value="ECO:0007669"/>
    <property type="project" value="UniProtKB-SubCell"/>
</dbReference>
<evidence type="ECO:0000256" key="5">
    <source>
        <dbReference type="ARBA" id="ARBA00023136"/>
    </source>
</evidence>
<comment type="caution">
    <text evidence="7">The sequence shown here is derived from an EMBL/GenBank/DDBJ whole genome shotgun (WGS) entry which is preliminary data.</text>
</comment>
<evidence type="ECO:0000256" key="4">
    <source>
        <dbReference type="ARBA" id="ARBA00022989"/>
    </source>
</evidence>
<protein>
    <recommendedName>
        <fullName evidence="9">MFS transporter</fullName>
    </recommendedName>
</protein>
<reference evidence="7 8" key="1">
    <citation type="submission" date="2018-01" db="EMBL/GenBank/DDBJ databases">
        <title>Deinococcus koreensis sp. nov., a radiation-resistant bacterium isolated from river water.</title>
        <authorList>
            <person name="Choi A."/>
        </authorList>
    </citation>
    <scope>NUCLEOTIDE SEQUENCE [LARGE SCALE GENOMIC DNA]</scope>
    <source>
        <strain evidence="7 8">SJW1-2</strain>
    </source>
</reference>
<dbReference type="InterPro" id="IPR011701">
    <property type="entry name" value="MFS"/>
</dbReference>
<evidence type="ECO:0000313" key="8">
    <source>
        <dbReference type="Proteomes" id="UP000236379"/>
    </source>
</evidence>
<dbReference type="RefSeq" id="WP_103313654.1">
    <property type="nucleotide sequence ID" value="NZ_PPPD01000002.1"/>
</dbReference>
<keyword evidence="2" id="KW-1003">Cell membrane</keyword>
<dbReference type="SUPFAM" id="SSF103473">
    <property type="entry name" value="MFS general substrate transporter"/>
    <property type="match status" value="1"/>
</dbReference>
<evidence type="ECO:0000256" key="3">
    <source>
        <dbReference type="ARBA" id="ARBA00022692"/>
    </source>
</evidence>
<evidence type="ECO:0008006" key="9">
    <source>
        <dbReference type="Google" id="ProtNLM"/>
    </source>
</evidence>
<accession>A0A2K3UT32</accession>
<feature type="transmembrane region" description="Helical" evidence="6">
    <location>
        <begin position="36"/>
        <end position="58"/>
    </location>
</feature>
<feature type="transmembrane region" description="Helical" evidence="6">
    <location>
        <begin position="280"/>
        <end position="298"/>
    </location>
</feature>
<keyword evidence="3 6" id="KW-0812">Transmembrane</keyword>
<evidence type="ECO:0000256" key="2">
    <source>
        <dbReference type="ARBA" id="ARBA00022475"/>
    </source>
</evidence>
<organism evidence="7 8">
    <name type="scientific">Deinococcus koreensis</name>
    <dbReference type="NCBI Taxonomy" id="2054903"/>
    <lineage>
        <taxon>Bacteria</taxon>
        <taxon>Thermotogati</taxon>
        <taxon>Deinococcota</taxon>
        <taxon>Deinococci</taxon>
        <taxon>Deinococcales</taxon>
        <taxon>Deinococcaceae</taxon>
        <taxon>Deinococcus</taxon>
    </lineage>
</organism>